<name>A0ABM5KZB5_DIAVI</name>
<evidence type="ECO:0000313" key="2">
    <source>
        <dbReference type="Proteomes" id="UP001652700"/>
    </source>
</evidence>
<dbReference type="GeneID" id="126890551"/>
<protein>
    <recommendedName>
        <fullName evidence="3">Endonuclease-reverse transcriptase</fullName>
    </recommendedName>
</protein>
<keyword evidence="2" id="KW-1185">Reference proteome</keyword>
<dbReference type="PANTHER" id="PTHR47027">
    <property type="entry name" value="REVERSE TRANSCRIPTASE DOMAIN-CONTAINING PROTEIN"/>
    <property type="match status" value="1"/>
</dbReference>
<dbReference type="PANTHER" id="PTHR47027:SF29">
    <property type="entry name" value="C2H2-TYPE DOMAIN-CONTAINING PROTEIN"/>
    <property type="match status" value="1"/>
</dbReference>
<evidence type="ECO:0000313" key="1">
    <source>
        <dbReference type="EnsemblMetazoa" id="XP_050515530.1"/>
    </source>
</evidence>
<organism evidence="1 2">
    <name type="scientific">Diabrotica virgifera virgifera</name>
    <name type="common">western corn rootworm</name>
    <dbReference type="NCBI Taxonomy" id="50390"/>
    <lineage>
        <taxon>Eukaryota</taxon>
        <taxon>Metazoa</taxon>
        <taxon>Ecdysozoa</taxon>
        <taxon>Arthropoda</taxon>
        <taxon>Hexapoda</taxon>
        <taxon>Insecta</taxon>
        <taxon>Pterygota</taxon>
        <taxon>Neoptera</taxon>
        <taxon>Endopterygota</taxon>
        <taxon>Coleoptera</taxon>
        <taxon>Polyphaga</taxon>
        <taxon>Cucujiformia</taxon>
        <taxon>Chrysomeloidea</taxon>
        <taxon>Chrysomelidae</taxon>
        <taxon>Galerucinae</taxon>
        <taxon>Diabroticina</taxon>
        <taxon>Diabroticites</taxon>
        <taxon>Diabrotica</taxon>
    </lineage>
</organism>
<dbReference type="EnsemblMetazoa" id="XM_050659573.1">
    <property type="protein sequence ID" value="XP_050515530.1"/>
    <property type="gene ID" value="LOC126890551"/>
</dbReference>
<dbReference type="RefSeq" id="XP_050515530.1">
    <property type="nucleotide sequence ID" value="XM_050659573.1"/>
</dbReference>
<reference evidence="1" key="1">
    <citation type="submission" date="2025-05" db="UniProtKB">
        <authorList>
            <consortium name="EnsemblMetazoa"/>
        </authorList>
    </citation>
    <scope>IDENTIFICATION</scope>
</reference>
<proteinExistence type="predicted"/>
<dbReference type="RefSeq" id="XP_050515536.1">
    <property type="nucleotide sequence ID" value="XM_050659579.1"/>
</dbReference>
<evidence type="ECO:0008006" key="3">
    <source>
        <dbReference type="Google" id="ProtNLM"/>
    </source>
</evidence>
<dbReference type="Proteomes" id="UP001652700">
    <property type="component" value="Unplaced"/>
</dbReference>
<sequence length="229" mass="27568">MIMGEIQKEKENNIIVQIDGEKTYSFKRAKEIIYLGAKIDENGHEEGEIKARIAKGNKKYGALRTLLKSKYVSRKTKIRIYKTVIRPTVTYASETWVLKKSETDLLERWERKMQRAIYGGVKIEGQWRRRTNKELEELYQEPTITTTIKAQRIRYLGHIERMGSKRMPKMVLSRRPIQKRRKGRPRKRWKDSVYEDLKKSNIERWKELALDRRRWREVVKECIKRLKCI</sequence>
<accession>A0ABM5KZB5</accession>
<dbReference type="EnsemblMetazoa" id="XM_050659579.1">
    <property type="protein sequence ID" value="XP_050515536.1"/>
    <property type="gene ID" value="LOC126890551"/>
</dbReference>